<evidence type="ECO:0000256" key="4">
    <source>
        <dbReference type="ARBA" id="ARBA00023136"/>
    </source>
</evidence>
<dbReference type="PANTHER" id="PTHR30518:SF2">
    <property type="entry name" value="ENDOLYTIC MUREIN TRANSGLYCOSYLASE"/>
    <property type="match status" value="1"/>
</dbReference>
<keyword evidence="11" id="KW-1185">Reference proteome</keyword>
<dbReference type="NCBIfam" id="TIGR00247">
    <property type="entry name" value="endolytic transglycosylase MltG"/>
    <property type="match status" value="1"/>
</dbReference>
<name>A0AAW4MVI8_9FIRM</name>
<evidence type="ECO:0000256" key="1">
    <source>
        <dbReference type="ARBA" id="ARBA00022475"/>
    </source>
</evidence>
<keyword evidence="5 7" id="KW-0456">Lyase</keyword>
<evidence type="ECO:0000256" key="2">
    <source>
        <dbReference type="ARBA" id="ARBA00022692"/>
    </source>
</evidence>
<keyword evidence="3 7" id="KW-1133">Transmembrane helix</keyword>
<dbReference type="EMBL" id="JAHOEF010000003">
    <property type="protein sequence ID" value="MBV3381791.1"/>
    <property type="molecule type" value="Genomic_DNA"/>
</dbReference>
<evidence type="ECO:0000256" key="6">
    <source>
        <dbReference type="ARBA" id="ARBA00023316"/>
    </source>
</evidence>
<organism evidence="8 10">
    <name type="scientific">Catenibacterium mitsuokai</name>
    <dbReference type="NCBI Taxonomy" id="100886"/>
    <lineage>
        <taxon>Bacteria</taxon>
        <taxon>Bacillati</taxon>
        <taxon>Bacillota</taxon>
        <taxon>Erysipelotrichia</taxon>
        <taxon>Erysipelotrichales</taxon>
        <taxon>Coprobacillaceae</taxon>
        <taxon>Catenibacterium</taxon>
    </lineage>
</organism>
<evidence type="ECO:0000313" key="10">
    <source>
        <dbReference type="Proteomes" id="UP001196408"/>
    </source>
</evidence>
<keyword evidence="4 7" id="KW-0472">Membrane</keyword>
<dbReference type="RefSeq" id="WP_217746904.1">
    <property type="nucleotide sequence ID" value="NZ_JAHOEB010000003.1"/>
</dbReference>
<dbReference type="GO" id="GO:0005886">
    <property type="term" value="C:plasma membrane"/>
    <property type="evidence" value="ECO:0007669"/>
    <property type="project" value="UniProtKB-UniRule"/>
</dbReference>
<dbReference type="AlphaFoldDB" id="A0AAW4MVI8"/>
<sequence length="343" mass="38780">MKKKIIAAVLVVVLLIGGTGLFYTSGTGHVSSKSEVVQVTVKKGENAYTVLNTLDSKGLIKNKLVAKVYLKIHKPSVISQTYNLNKNMSLSKMYSIMSKMNSSYVVKSSLTIPEGITIPQTAKKVANVTGKSEQEVLDKWSDQTYLKELISKYWFLTDDILQKGILYPLEGYLYPETYVLYDKSTTIEKVTTEMLDYMDQQLTPYKDSMTKLGYTPHQFLTLCSVVERESLFDKDRPAIAGVFINRLKTGMRLQSDITVNYALNRTGVKVTTKMTKIDSPYNTYKYAGLPIGPIACVPQKTMDAVANYTPSDYLFFFAKKDGTVIYSKTYEEHQKAVKENKWY</sequence>
<protein>
    <recommendedName>
        <fullName evidence="7">Endolytic murein transglycosylase</fullName>
        <ecNumber evidence="7">4.2.2.29</ecNumber>
    </recommendedName>
    <alternativeName>
        <fullName evidence="7">Peptidoglycan lytic transglycosylase</fullName>
    </alternativeName>
    <alternativeName>
        <fullName evidence="7">Peptidoglycan polymerization terminase</fullName>
    </alternativeName>
</protein>
<dbReference type="EC" id="4.2.2.29" evidence="7"/>
<comment type="similarity">
    <text evidence="7">Belongs to the transglycosylase MltG family.</text>
</comment>
<dbReference type="CDD" id="cd08010">
    <property type="entry name" value="MltG_like"/>
    <property type="match status" value="1"/>
</dbReference>
<dbReference type="HAMAP" id="MF_02065">
    <property type="entry name" value="MltG"/>
    <property type="match status" value="1"/>
</dbReference>
<dbReference type="PANTHER" id="PTHR30518">
    <property type="entry name" value="ENDOLYTIC MUREIN TRANSGLYCOSYLASE"/>
    <property type="match status" value="1"/>
</dbReference>
<evidence type="ECO:0000313" key="9">
    <source>
        <dbReference type="EMBL" id="MBV3391815.1"/>
    </source>
</evidence>
<reference evidence="8 11" key="1">
    <citation type="submission" date="2021-06" db="EMBL/GenBank/DDBJ databases">
        <title>Collection of gut derived symbiotic bacterial strains cultured from healthy donors.</title>
        <authorList>
            <person name="Lin H."/>
            <person name="Littmann E."/>
            <person name="Pamer E.G."/>
        </authorList>
    </citation>
    <scope>NUCLEOTIDE SEQUENCE</scope>
    <source>
        <strain evidence="9 11">MSK.21.70</strain>
        <strain evidence="8">MSK.21.82</strain>
    </source>
</reference>
<keyword evidence="1 7" id="KW-1003">Cell membrane</keyword>
<dbReference type="GO" id="GO:0071555">
    <property type="term" value="P:cell wall organization"/>
    <property type="evidence" value="ECO:0007669"/>
    <property type="project" value="UniProtKB-KW"/>
</dbReference>
<evidence type="ECO:0000313" key="11">
    <source>
        <dbReference type="Proteomes" id="UP001197492"/>
    </source>
</evidence>
<dbReference type="Proteomes" id="UP001197492">
    <property type="component" value="Unassembled WGS sequence"/>
</dbReference>
<dbReference type="Pfam" id="PF02618">
    <property type="entry name" value="YceG"/>
    <property type="match status" value="1"/>
</dbReference>
<comment type="function">
    <text evidence="7">Functions as a peptidoglycan terminase that cleaves nascent peptidoglycan strands endolytically to terminate their elongation.</text>
</comment>
<dbReference type="Proteomes" id="UP001196408">
    <property type="component" value="Unassembled WGS sequence"/>
</dbReference>
<comment type="catalytic activity">
    <reaction evidence="7">
        <text>a peptidoglycan chain = a peptidoglycan chain with N-acetyl-1,6-anhydromuramyl-[peptide] at the reducing end + a peptidoglycan chain with N-acetylglucosamine at the non-reducing end.</text>
        <dbReference type="EC" id="4.2.2.29"/>
    </reaction>
</comment>
<evidence type="ECO:0000256" key="5">
    <source>
        <dbReference type="ARBA" id="ARBA00023239"/>
    </source>
</evidence>
<evidence type="ECO:0000313" key="8">
    <source>
        <dbReference type="EMBL" id="MBV3381791.1"/>
    </source>
</evidence>
<feature type="site" description="Important for catalytic activity" evidence="7">
    <location>
        <position position="229"/>
    </location>
</feature>
<dbReference type="InterPro" id="IPR003770">
    <property type="entry name" value="MLTG-like"/>
</dbReference>
<evidence type="ECO:0000256" key="3">
    <source>
        <dbReference type="ARBA" id="ARBA00022989"/>
    </source>
</evidence>
<keyword evidence="2 7" id="KW-0812">Transmembrane</keyword>
<dbReference type="EMBL" id="JAHOEL010000003">
    <property type="protein sequence ID" value="MBV3391815.1"/>
    <property type="molecule type" value="Genomic_DNA"/>
</dbReference>
<comment type="caution">
    <text evidence="8">The sequence shown here is derived from an EMBL/GenBank/DDBJ whole genome shotgun (WGS) entry which is preliminary data.</text>
</comment>
<keyword evidence="6 7" id="KW-0961">Cell wall biogenesis/degradation</keyword>
<dbReference type="GO" id="GO:0008932">
    <property type="term" value="F:lytic endotransglycosylase activity"/>
    <property type="evidence" value="ECO:0007669"/>
    <property type="project" value="UniProtKB-UniRule"/>
</dbReference>
<proteinExistence type="inferred from homology"/>
<dbReference type="GO" id="GO:0009252">
    <property type="term" value="P:peptidoglycan biosynthetic process"/>
    <property type="evidence" value="ECO:0007669"/>
    <property type="project" value="UniProtKB-UniRule"/>
</dbReference>
<accession>A0AAW4MVI8</accession>
<evidence type="ECO:0000256" key="7">
    <source>
        <dbReference type="HAMAP-Rule" id="MF_02065"/>
    </source>
</evidence>
<gene>
    <name evidence="7 8" type="primary">mltG</name>
    <name evidence="8" type="ORF">KSV97_00820</name>
    <name evidence="9" type="ORF">KSW06_00830</name>
</gene>